<feature type="transmembrane region" description="Helical" evidence="1">
    <location>
        <begin position="83"/>
        <end position="105"/>
    </location>
</feature>
<gene>
    <name evidence="2" type="ORF">C7B77_23025</name>
</gene>
<keyword evidence="1" id="KW-0472">Membrane</keyword>
<evidence type="ECO:0000256" key="1">
    <source>
        <dbReference type="SAM" id="Phobius"/>
    </source>
</evidence>
<accession>A0A2T1FZ08</accession>
<feature type="transmembrane region" description="Helical" evidence="1">
    <location>
        <begin position="117"/>
        <end position="138"/>
    </location>
</feature>
<feature type="transmembrane region" description="Helical" evidence="1">
    <location>
        <begin position="150"/>
        <end position="172"/>
    </location>
</feature>
<feature type="transmembrane region" description="Helical" evidence="1">
    <location>
        <begin position="50"/>
        <end position="71"/>
    </location>
</feature>
<dbReference type="OrthoDB" id="530911at2"/>
<evidence type="ECO:0000313" key="2">
    <source>
        <dbReference type="EMBL" id="PSB50233.1"/>
    </source>
</evidence>
<keyword evidence="1" id="KW-0812">Transmembrane</keyword>
<dbReference type="Proteomes" id="UP000238937">
    <property type="component" value="Unassembled WGS sequence"/>
</dbReference>
<keyword evidence="3" id="KW-1185">Reference proteome</keyword>
<keyword evidence="1" id="KW-1133">Transmembrane helix</keyword>
<evidence type="ECO:0000313" key="3">
    <source>
        <dbReference type="Proteomes" id="UP000238937"/>
    </source>
</evidence>
<dbReference type="EMBL" id="PVWO01000407">
    <property type="protein sequence ID" value="PSB50233.1"/>
    <property type="molecule type" value="Genomic_DNA"/>
</dbReference>
<dbReference type="AlphaFoldDB" id="A0A2T1FZ08"/>
<feature type="transmembrane region" description="Helical" evidence="1">
    <location>
        <begin position="270"/>
        <end position="291"/>
    </location>
</feature>
<feature type="transmembrane region" description="Helical" evidence="1">
    <location>
        <begin position="303"/>
        <end position="322"/>
    </location>
</feature>
<protein>
    <submittedName>
        <fullName evidence="2">Uncharacterized protein</fullName>
    </submittedName>
</protein>
<feature type="transmembrane region" description="Helical" evidence="1">
    <location>
        <begin position="243"/>
        <end position="263"/>
    </location>
</feature>
<organism evidence="2 3">
    <name type="scientific">Chamaesiphon polymorphus CCALA 037</name>
    <dbReference type="NCBI Taxonomy" id="2107692"/>
    <lineage>
        <taxon>Bacteria</taxon>
        <taxon>Bacillati</taxon>
        <taxon>Cyanobacteriota</taxon>
        <taxon>Cyanophyceae</taxon>
        <taxon>Gomontiellales</taxon>
        <taxon>Chamaesiphonaceae</taxon>
        <taxon>Chamaesiphon</taxon>
    </lineage>
</organism>
<name>A0A2T1FZ08_9CYAN</name>
<dbReference type="RefSeq" id="WP_106310425.1">
    <property type="nucleotide sequence ID" value="NZ_PVWO01000407.1"/>
</dbReference>
<feature type="transmembrane region" description="Helical" evidence="1">
    <location>
        <begin position="20"/>
        <end position="38"/>
    </location>
</feature>
<sequence length="341" mass="38422">MAKSSPDKSDPNPWLTGEYVIYWGLIWSIISSIVYLNFSVVDSQSTRPWWFHLITITLEEIGLLVSGYLCWRNYRSKYIAGGRAVWLLFAIAILAFFVGNLWFYLWEVLWGLAPAASAGNVFYVLFYLILIAGMRLAILDRDVQLARQQWVAVIGVVSVGLTMGCWLTTLSAKAVTSPPPLEISLDRSIARSGQLVASSAPRIPNSPNEMRTQSRQIDPAAQAPDWVLAIDRAMHPLVDTFNLFYVLCDLVLLTFAVILLLGFWGGQLGLPWRTTAQAVLCFYIADTWFAYANNRVQGYESGFIMEVFWIFGIVQFGIAAALEFDNSIRARRLARRRTAIK</sequence>
<proteinExistence type="predicted"/>
<comment type="caution">
    <text evidence="2">The sequence shown here is derived from an EMBL/GenBank/DDBJ whole genome shotgun (WGS) entry which is preliminary data.</text>
</comment>
<reference evidence="2 3" key="1">
    <citation type="submission" date="2018-03" db="EMBL/GenBank/DDBJ databases">
        <title>The ancient ancestry and fast evolution of plastids.</title>
        <authorList>
            <person name="Moore K.R."/>
            <person name="Magnabosco C."/>
            <person name="Momper L."/>
            <person name="Gold D.A."/>
            <person name="Bosak T."/>
            <person name="Fournier G.P."/>
        </authorList>
    </citation>
    <scope>NUCLEOTIDE SEQUENCE [LARGE SCALE GENOMIC DNA]</scope>
    <source>
        <strain evidence="2 3">CCALA 037</strain>
    </source>
</reference>